<dbReference type="HOGENOM" id="CLU_1156447_0_0_1"/>
<reference evidence="2" key="4">
    <citation type="journal article" date="2015" name="G3 (Bethesda)">
        <title>Genome sequences of three phytopathogenic species of the Magnaporthaceae family of fungi.</title>
        <authorList>
            <person name="Okagaki L.H."/>
            <person name="Nunes C.C."/>
            <person name="Sailsbery J."/>
            <person name="Clay B."/>
            <person name="Brown D."/>
            <person name="John T."/>
            <person name="Oh Y."/>
            <person name="Young N."/>
            <person name="Fitzgerald M."/>
            <person name="Haas B.J."/>
            <person name="Zeng Q."/>
            <person name="Young S."/>
            <person name="Adiconis X."/>
            <person name="Fan L."/>
            <person name="Levin J.Z."/>
            <person name="Mitchell T.K."/>
            <person name="Okubara P.A."/>
            <person name="Farman M.L."/>
            <person name="Kohn L.M."/>
            <person name="Birren B."/>
            <person name="Ma L.-J."/>
            <person name="Dean R.A."/>
        </authorList>
    </citation>
    <scope>NUCLEOTIDE SEQUENCE</scope>
    <source>
        <strain evidence="2">R3-111a-1</strain>
    </source>
</reference>
<protein>
    <submittedName>
        <fullName evidence="1 2">Uncharacterized protein</fullName>
    </submittedName>
</protein>
<gene>
    <name evidence="2" type="primary">20350299</name>
    <name evidence="1" type="ORF">GGTG_09841</name>
</gene>
<dbReference type="EMBL" id="GL385399">
    <property type="protein sequence ID" value="EJT72990.1"/>
    <property type="molecule type" value="Genomic_DNA"/>
</dbReference>
<dbReference type="VEuPathDB" id="FungiDB:GGTG_09841"/>
<name>J3P8K7_GAET3</name>
<evidence type="ECO:0000313" key="2">
    <source>
        <dbReference type="EnsemblFungi" id="EJT72990"/>
    </source>
</evidence>
<dbReference type="RefSeq" id="XP_009225964.1">
    <property type="nucleotide sequence ID" value="XM_009227700.1"/>
</dbReference>
<sequence length="240" mass="26028">MPSCCRPDPYPSNGVTYYTRAPDAALRGDLEVHGEVEIEHAAGWGFRGTLAGRVRVPSGRDGGGGGGDVVADGTYDGVFFAPGVTFAGRATGKLALSPATVLVGADEPRRAMCGSRFCLQGRLVYVPGATALDYRRRFWSNLVYGHHGRTQLLRRRVLRRLDISSSAIDADNAGIVTVCSMGFERIVSRGTLDVQFHVDSDQIDTRRFVARFHVVDSDWPFARYGADALFVDGMAEIAAR</sequence>
<dbReference type="EnsemblFungi" id="EJT72990">
    <property type="protein sequence ID" value="EJT72990"/>
    <property type="gene ID" value="GGTG_09841"/>
</dbReference>
<reference evidence="1" key="2">
    <citation type="submission" date="2010-07" db="EMBL/GenBank/DDBJ databases">
        <authorList>
            <consortium name="The Broad Institute Genome Sequencing Platform"/>
            <consortium name="Broad Institute Genome Sequencing Center for Infectious Disease"/>
            <person name="Ma L.-J."/>
            <person name="Dead R."/>
            <person name="Young S."/>
            <person name="Zeng Q."/>
            <person name="Koehrsen M."/>
            <person name="Alvarado L."/>
            <person name="Berlin A."/>
            <person name="Chapman S.B."/>
            <person name="Chen Z."/>
            <person name="Freedman E."/>
            <person name="Gellesch M."/>
            <person name="Goldberg J."/>
            <person name="Griggs A."/>
            <person name="Gujja S."/>
            <person name="Heilman E.R."/>
            <person name="Heiman D."/>
            <person name="Hepburn T."/>
            <person name="Howarth C."/>
            <person name="Jen D."/>
            <person name="Larson L."/>
            <person name="Mehta T."/>
            <person name="Neiman D."/>
            <person name="Pearson M."/>
            <person name="Roberts A."/>
            <person name="Saif S."/>
            <person name="Shea T."/>
            <person name="Shenoy N."/>
            <person name="Sisk P."/>
            <person name="Stolte C."/>
            <person name="Sykes S."/>
            <person name="Walk T."/>
            <person name="White J."/>
            <person name="Yandava C."/>
            <person name="Haas B."/>
            <person name="Nusbaum C."/>
            <person name="Birren B."/>
        </authorList>
    </citation>
    <scope>NUCLEOTIDE SEQUENCE</scope>
    <source>
        <strain evidence="1">R3-111a-1</strain>
    </source>
</reference>
<keyword evidence="3" id="KW-1185">Reference proteome</keyword>
<reference evidence="3" key="1">
    <citation type="submission" date="2010-07" db="EMBL/GenBank/DDBJ databases">
        <title>The genome sequence of Gaeumannomyces graminis var. tritici strain R3-111a-1.</title>
        <authorList>
            <consortium name="The Broad Institute Genome Sequencing Platform"/>
            <person name="Ma L.-J."/>
            <person name="Dead R."/>
            <person name="Young S."/>
            <person name="Zeng Q."/>
            <person name="Koehrsen M."/>
            <person name="Alvarado L."/>
            <person name="Berlin A."/>
            <person name="Chapman S.B."/>
            <person name="Chen Z."/>
            <person name="Freedman E."/>
            <person name="Gellesch M."/>
            <person name="Goldberg J."/>
            <person name="Griggs A."/>
            <person name="Gujja S."/>
            <person name="Heilman E.R."/>
            <person name="Heiman D."/>
            <person name="Hepburn T."/>
            <person name="Howarth C."/>
            <person name="Jen D."/>
            <person name="Larson L."/>
            <person name="Mehta T."/>
            <person name="Neiman D."/>
            <person name="Pearson M."/>
            <person name="Roberts A."/>
            <person name="Saif S."/>
            <person name="Shea T."/>
            <person name="Shenoy N."/>
            <person name="Sisk P."/>
            <person name="Stolte C."/>
            <person name="Sykes S."/>
            <person name="Walk T."/>
            <person name="White J."/>
            <person name="Yandava C."/>
            <person name="Haas B."/>
            <person name="Nusbaum C."/>
            <person name="Birren B."/>
        </authorList>
    </citation>
    <scope>NUCLEOTIDE SEQUENCE [LARGE SCALE GENOMIC DNA]</scope>
    <source>
        <strain evidence="3">R3-111a-1</strain>
    </source>
</reference>
<evidence type="ECO:0000313" key="3">
    <source>
        <dbReference type="Proteomes" id="UP000006039"/>
    </source>
</evidence>
<proteinExistence type="predicted"/>
<accession>J3P8K7</accession>
<evidence type="ECO:0000313" key="1">
    <source>
        <dbReference type="EMBL" id="EJT72990.1"/>
    </source>
</evidence>
<reference evidence="2" key="5">
    <citation type="submission" date="2018-04" db="UniProtKB">
        <authorList>
            <consortium name="EnsemblFungi"/>
        </authorList>
    </citation>
    <scope>IDENTIFICATION</scope>
    <source>
        <strain evidence="2">R3-111a-1</strain>
    </source>
</reference>
<dbReference type="GeneID" id="20350299"/>
<organism evidence="1">
    <name type="scientific">Gaeumannomyces tritici (strain R3-111a-1)</name>
    <name type="common">Wheat and barley take-all root rot fungus</name>
    <name type="synonym">Gaeumannomyces graminis var. tritici</name>
    <dbReference type="NCBI Taxonomy" id="644352"/>
    <lineage>
        <taxon>Eukaryota</taxon>
        <taxon>Fungi</taxon>
        <taxon>Dikarya</taxon>
        <taxon>Ascomycota</taxon>
        <taxon>Pezizomycotina</taxon>
        <taxon>Sordariomycetes</taxon>
        <taxon>Sordariomycetidae</taxon>
        <taxon>Magnaporthales</taxon>
        <taxon>Magnaporthaceae</taxon>
        <taxon>Gaeumannomyces</taxon>
    </lineage>
</organism>
<dbReference type="Proteomes" id="UP000006039">
    <property type="component" value="Unassembled WGS sequence"/>
</dbReference>
<reference evidence="1" key="3">
    <citation type="submission" date="2010-09" db="EMBL/GenBank/DDBJ databases">
        <title>Annotation of Gaeumannomyces graminis var. tritici R3-111a-1.</title>
        <authorList>
            <consortium name="The Broad Institute Genome Sequencing Platform"/>
            <person name="Ma L.-J."/>
            <person name="Dead R."/>
            <person name="Young S.K."/>
            <person name="Zeng Q."/>
            <person name="Gargeya S."/>
            <person name="Fitzgerald M."/>
            <person name="Haas B."/>
            <person name="Abouelleil A."/>
            <person name="Alvarado L."/>
            <person name="Arachchi H.M."/>
            <person name="Berlin A."/>
            <person name="Brown A."/>
            <person name="Chapman S.B."/>
            <person name="Chen Z."/>
            <person name="Dunbar C."/>
            <person name="Freedman E."/>
            <person name="Gearin G."/>
            <person name="Gellesch M."/>
            <person name="Goldberg J."/>
            <person name="Griggs A."/>
            <person name="Gujja S."/>
            <person name="Heiman D."/>
            <person name="Howarth C."/>
            <person name="Larson L."/>
            <person name="Lui A."/>
            <person name="MacDonald P.J.P."/>
            <person name="Mehta T."/>
            <person name="Montmayeur A."/>
            <person name="Murphy C."/>
            <person name="Neiman D."/>
            <person name="Pearson M."/>
            <person name="Priest M."/>
            <person name="Roberts A."/>
            <person name="Saif S."/>
            <person name="Shea T."/>
            <person name="Shenoy N."/>
            <person name="Sisk P."/>
            <person name="Stolte C."/>
            <person name="Sykes S."/>
            <person name="Yandava C."/>
            <person name="Wortman J."/>
            <person name="Nusbaum C."/>
            <person name="Birren B."/>
        </authorList>
    </citation>
    <scope>NUCLEOTIDE SEQUENCE</scope>
    <source>
        <strain evidence="1">R3-111a-1</strain>
    </source>
</reference>
<dbReference type="AlphaFoldDB" id="J3P8K7"/>